<evidence type="ECO:0000256" key="14">
    <source>
        <dbReference type="PROSITE-ProRule" id="PRU00110"/>
    </source>
</evidence>
<evidence type="ECO:0000256" key="4">
    <source>
        <dbReference type="ARBA" id="ARBA00021495"/>
    </source>
</evidence>
<dbReference type="FunFam" id="3.30.565.10:FF:000016">
    <property type="entry name" value="Chemotaxis protein CheA, putative"/>
    <property type="match status" value="1"/>
</dbReference>
<feature type="domain" description="CheW-like" evidence="16">
    <location>
        <begin position="552"/>
        <end position="689"/>
    </location>
</feature>
<dbReference type="Pfam" id="PF02518">
    <property type="entry name" value="HATPase_c"/>
    <property type="match status" value="1"/>
</dbReference>
<evidence type="ECO:0000313" key="19">
    <source>
        <dbReference type="Proteomes" id="UP000611629"/>
    </source>
</evidence>
<evidence type="ECO:0000256" key="1">
    <source>
        <dbReference type="ARBA" id="ARBA00000085"/>
    </source>
</evidence>
<keyword evidence="11" id="KW-0067">ATP-binding</keyword>
<dbReference type="SMART" id="SM00073">
    <property type="entry name" value="HPT"/>
    <property type="match status" value="1"/>
</dbReference>
<dbReference type="InterPro" id="IPR004105">
    <property type="entry name" value="CheA-like_dim"/>
</dbReference>
<comment type="caution">
    <text evidence="18">The sequence shown here is derived from an EMBL/GenBank/DDBJ whole genome shotgun (WGS) entry which is preliminary data.</text>
</comment>
<evidence type="ECO:0000256" key="12">
    <source>
        <dbReference type="ARBA" id="ARBA00023012"/>
    </source>
</evidence>
<keyword evidence="19" id="KW-1185">Reference proteome</keyword>
<evidence type="ECO:0000256" key="9">
    <source>
        <dbReference type="ARBA" id="ARBA00022741"/>
    </source>
</evidence>
<dbReference type="CDD" id="cd00088">
    <property type="entry name" value="HPT"/>
    <property type="match status" value="1"/>
</dbReference>
<dbReference type="SUPFAM" id="SSF50341">
    <property type="entry name" value="CheW-like"/>
    <property type="match status" value="1"/>
</dbReference>
<dbReference type="InterPro" id="IPR010808">
    <property type="entry name" value="CheA_P2-bd"/>
</dbReference>
<evidence type="ECO:0000256" key="3">
    <source>
        <dbReference type="ARBA" id="ARBA00012438"/>
    </source>
</evidence>
<dbReference type="PROSITE" id="PS50109">
    <property type="entry name" value="HIS_KIN"/>
    <property type="match status" value="1"/>
</dbReference>
<dbReference type="InterPro" id="IPR008207">
    <property type="entry name" value="Sig_transdc_His_kin_Hpt_dom"/>
</dbReference>
<evidence type="ECO:0000256" key="7">
    <source>
        <dbReference type="ARBA" id="ARBA00022553"/>
    </source>
</evidence>
<dbReference type="Gene3D" id="1.10.287.560">
    <property type="entry name" value="Histidine kinase CheA-like, homodimeric domain"/>
    <property type="match status" value="1"/>
</dbReference>
<dbReference type="GO" id="GO:0000155">
    <property type="term" value="F:phosphorelay sensor kinase activity"/>
    <property type="evidence" value="ECO:0007669"/>
    <property type="project" value="InterPro"/>
</dbReference>
<dbReference type="Pfam" id="PF01584">
    <property type="entry name" value="CheW"/>
    <property type="match status" value="1"/>
</dbReference>
<dbReference type="AlphaFoldDB" id="A0A974GUS6"/>
<dbReference type="Pfam" id="PF07194">
    <property type="entry name" value="P2"/>
    <property type="match status" value="1"/>
</dbReference>
<dbReference type="PRINTS" id="PR00344">
    <property type="entry name" value="BCTRLSENSOR"/>
</dbReference>
<dbReference type="Gene3D" id="3.30.565.10">
    <property type="entry name" value="Histidine kinase-like ATPase, C-terminal domain"/>
    <property type="match status" value="1"/>
</dbReference>
<evidence type="ECO:0000256" key="13">
    <source>
        <dbReference type="ARBA" id="ARBA00035100"/>
    </source>
</evidence>
<dbReference type="InterPro" id="IPR036061">
    <property type="entry name" value="CheW-like_dom_sf"/>
</dbReference>
<dbReference type="PANTHER" id="PTHR43395:SF10">
    <property type="entry name" value="CHEMOTAXIS PROTEIN CHEA"/>
    <property type="match status" value="1"/>
</dbReference>
<dbReference type="Gene3D" id="1.20.120.160">
    <property type="entry name" value="HPT domain"/>
    <property type="match status" value="1"/>
</dbReference>
<sequence length="689" mass="77678">MDNNFDSVLDMYLFEANSLLEQLDDILLRAEHEQAFDKECIDEIFRIMHTIKGSSAMMQFNSIMTISHKVEDLFYYIREKGINSKYNEQLVNLVFKFTDFIKDEISKIEDGQELEENLEPFEKEIIGFLNVISGQVPENNLSKDEAALTQSTALLIDEIIEENDEELISEEVQVSNRYAIKIIFDDDIGMENIRAYLIINQLRETGIDFTYKPENVERISETSHDIIKDGFFVYVNDKESLNAAVHVVREALNVKNYTVIEYTDEHAKEENTELKTDSGFVAEINKEIKNTKVDTSKHSKQSLITVNLTKLDKLVNIVGELVIAESMVSSDNEIKKLNLDSFTKSTRQMRKLTDELQDIVMSLRMVPVSGIFQKMKRIVRDMGKELNKEVELVLIGEDTEIDKTIVDGISDPIMHLVRNAMDHGIESEDERIKLGKSRKGMIRLSASNTGGEIHITVEDDGKGFDYKKILAKAKAKDMLTKPEGEYTPKEIFQFIMQPGFSTNEAVTEYSGRGVGMDVVKSNVEKVGGNVVLDSKEGFGTIVTFKIPLTLTIVSGMQVVVGDSEFIIPIKNIQQSFKTSETEIIHNTDGREMILIREKCYPIVRVNEYFGIKTESTNVEDGILILVESGDGSICLFVDSIIGEQQVVVKPLPTILNKNNLKETGISGCSILGDGSINLILDIGNIIESM</sequence>
<dbReference type="SUPFAM" id="SSF55052">
    <property type="entry name" value="CheY-binding domain of CheA"/>
    <property type="match status" value="1"/>
</dbReference>
<keyword evidence="8" id="KW-0808">Transferase</keyword>
<comment type="subcellular location">
    <subcellularLocation>
        <location evidence="2">Cytoplasm</location>
    </subcellularLocation>
</comment>
<protein>
    <recommendedName>
        <fullName evidence="4">Chemotaxis protein CheA</fullName>
        <ecNumber evidence="3">2.7.13.3</ecNumber>
    </recommendedName>
</protein>
<dbReference type="Pfam" id="PF01627">
    <property type="entry name" value="Hpt"/>
    <property type="match status" value="1"/>
</dbReference>
<dbReference type="PROSITE" id="PS50851">
    <property type="entry name" value="CHEW"/>
    <property type="match status" value="1"/>
</dbReference>
<dbReference type="Pfam" id="PF02895">
    <property type="entry name" value="H-kinase_dim"/>
    <property type="match status" value="1"/>
</dbReference>
<evidence type="ECO:0000259" key="16">
    <source>
        <dbReference type="PROSITE" id="PS50851"/>
    </source>
</evidence>
<dbReference type="PROSITE" id="PS50894">
    <property type="entry name" value="HPT"/>
    <property type="match status" value="1"/>
</dbReference>
<dbReference type="InterPro" id="IPR036641">
    <property type="entry name" value="HPT_dom_sf"/>
</dbReference>
<keyword evidence="5" id="KW-0963">Cytoplasm</keyword>
<dbReference type="EMBL" id="JACBNQ010000001">
    <property type="protein sequence ID" value="NYB72623.1"/>
    <property type="molecule type" value="Genomic_DNA"/>
</dbReference>
<keyword evidence="12" id="KW-0902">Two-component regulatory system</keyword>
<feature type="modified residue" description="Phosphohistidine" evidence="14">
    <location>
        <position position="49"/>
    </location>
</feature>
<dbReference type="SMART" id="SM00260">
    <property type="entry name" value="CheW"/>
    <property type="match status" value="1"/>
</dbReference>
<dbReference type="Proteomes" id="UP000611629">
    <property type="component" value="Unassembled WGS sequence"/>
</dbReference>
<dbReference type="InterPro" id="IPR037006">
    <property type="entry name" value="CheA-like_homodim_sf"/>
</dbReference>
<dbReference type="InterPro" id="IPR051315">
    <property type="entry name" value="Bact_Chemotaxis_CheA"/>
</dbReference>
<dbReference type="SUPFAM" id="SSF55874">
    <property type="entry name" value="ATPase domain of HSP90 chaperone/DNA topoisomerase II/histidine kinase"/>
    <property type="match status" value="1"/>
</dbReference>
<dbReference type="GO" id="GO:0005524">
    <property type="term" value="F:ATP binding"/>
    <property type="evidence" value="ECO:0007669"/>
    <property type="project" value="UniProtKB-KW"/>
</dbReference>
<dbReference type="GO" id="GO:0005737">
    <property type="term" value="C:cytoplasm"/>
    <property type="evidence" value="ECO:0007669"/>
    <property type="project" value="UniProtKB-SubCell"/>
</dbReference>
<evidence type="ECO:0000256" key="10">
    <source>
        <dbReference type="ARBA" id="ARBA00022777"/>
    </source>
</evidence>
<dbReference type="Gene3D" id="2.30.30.40">
    <property type="entry name" value="SH3 Domains"/>
    <property type="match status" value="1"/>
</dbReference>
<feature type="domain" description="Histidine kinase" evidence="15">
    <location>
        <begin position="309"/>
        <end position="550"/>
    </location>
</feature>
<reference evidence="18" key="1">
    <citation type="submission" date="2020-07" db="EMBL/GenBank/DDBJ databases">
        <title>Genomic analysis of a strain of Sedimentibacter Hydroxybenzoicus DSM7310.</title>
        <authorList>
            <person name="Ma S."/>
        </authorList>
    </citation>
    <scope>NUCLEOTIDE SEQUENCE</scope>
    <source>
        <strain evidence="18">DSM 7310</strain>
    </source>
</reference>
<evidence type="ECO:0000256" key="11">
    <source>
        <dbReference type="ARBA" id="ARBA00022840"/>
    </source>
</evidence>
<dbReference type="SMART" id="SM00387">
    <property type="entry name" value="HATPase_c"/>
    <property type="match status" value="1"/>
</dbReference>
<accession>A0A974GUS6</accession>
<evidence type="ECO:0000313" key="18">
    <source>
        <dbReference type="EMBL" id="NYB72623.1"/>
    </source>
</evidence>
<name>A0A974GUS6_SEDHY</name>
<evidence type="ECO:0000256" key="6">
    <source>
        <dbReference type="ARBA" id="ARBA00022500"/>
    </source>
</evidence>
<dbReference type="EC" id="2.7.13.3" evidence="3"/>
<dbReference type="SMART" id="SM01231">
    <property type="entry name" value="H-kinase_dim"/>
    <property type="match status" value="1"/>
</dbReference>
<dbReference type="InterPro" id="IPR035891">
    <property type="entry name" value="CheY-binding_CheA"/>
</dbReference>
<dbReference type="InterPro" id="IPR036890">
    <property type="entry name" value="HATPase_C_sf"/>
</dbReference>
<dbReference type="InterPro" id="IPR005467">
    <property type="entry name" value="His_kinase_dom"/>
</dbReference>
<comment type="catalytic activity">
    <reaction evidence="1">
        <text>ATP + protein L-histidine = ADP + protein N-phospho-L-histidine.</text>
        <dbReference type="EC" id="2.7.13.3"/>
    </reaction>
</comment>
<feature type="domain" description="HPt" evidence="17">
    <location>
        <begin position="1"/>
        <end position="108"/>
    </location>
</feature>
<comment type="function">
    <text evidence="13">Involved in the transmission of sensory signals from the chemoreceptors to the flagellar motors. CheA is autophosphorylated; it can transfer its phosphate group to either CheB or CheY.</text>
</comment>
<evidence type="ECO:0000259" key="15">
    <source>
        <dbReference type="PROSITE" id="PS50109"/>
    </source>
</evidence>
<dbReference type="InterPro" id="IPR002545">
    <property type="entry name" value="CheW-lke_dom"/>
</dbReference>
<keyword evidence="9" id="KW-0547">Nucleotide-binding</keyword>
<keyword evidence="7 14" id="KW-0597">Phosphoprotein</keyword>
<dbReference type="PANTHER" id="PTHR43395">
    <property type="entry name" value="SENSOR HISTIDINE KINASE CHEA"/>
    <property type="match status" value="1"/>
</dbReference>
<dbReference type="SUPFAM" id="SSF47226">
    <property type="entry name" value="Histidine-containing phosphotransfer domain, HPT domain"/>
    <property type="match status" value="1"/>
</dbReference>
<dbReference type="GO" id="GO:0006935">
    <property type="term" value="P:chemotaxis"/>
    <property type="evidence" value="ECO:0007669"/>
    <property type="project" value="UniProtKB-KW"/>
</dbReference>
<evidence type="ECO:0000256" key="8">
    <source>
        <dbReference type="ARBA" id="ARBA00022679"/>
    </source>
</evidence>
<gene>
    <name evidence="18" type="ORF">HZF24_00550</name>
</gene>
<dbReference type="InterPro" id="IPR004358">
    <property type="entry name" value="Sig_transdc_His_kin-like_C"/>
</dbReference>
<dbReference type="SUPFAM" id="SSF47384">
    <property type="entry name" value="Homodimeric domain of signal transducing histidine kinase"/>
    <property type="match status" value="1"/>
</dbReference>
<keyword evidence="6" id="KW-0145">Chemotaxis</keyword>
<dbReference type="InterPro" id="IPR036097">
    <property type="entry name" value="HisK_dim/P_sf"/>
</dbReference>
<evidence type="ECO:0000256" key="5">
    <source>
        <dbReference type="ARBA" id="ARBA00022490"/>
    </source>
</evidence>
<proteinExistence type="predicted"/>
<dbReference type="RefSeq" id="WP_179236311.1">
    <property type="nucleotide sequence ID" value="NZ_JACBNQ010000001.1"/>
</dbReference>
<evidence type="ECO:0000256" key="2">
    <source>
        <dbReference type="ARBA" id="ARBA00004496"/>
    </source>
</evidence>
<dbReference type="InterPro" id="IPR003594">
    <property type="entry name" value="HATPase_dom"/>
</dbReference>
<evidence type="ECO:0000259" key="17">
    <source>
        <dbReference type="PROSITE" id="PS50894"/>
    </source>
</evidence>
<organism evidence="18 19">
    <name type="scientific">Sedimentibacter hydroxybenzoicus DSM 7310</name>
    <dbReference type="NCBI Taxonomy" id="1123245"/>
    <lineage>
        <taxon>Bacteria</taxon>
        <taxon>Bacillati</taxon>
        <taxon>Bacillota</taxon>
        <taxon>Tissierellia</taxon>
        <taxon>Sedimentibacter</taxon>
    </lineage>
</organism>
<keyword evidence="10" id="KW-0418">Kinase</keyword>